<dbReference type="PANTHER" id="PTHR18964:SF169">
    <property type="entry name" value="N-ACETYLMANNOSAMINE KINASE"/>
    <property type="match status" value="1"/>
</dbReference>
<sequence>MPTSSEPQSTSGQPVVLAIDVGGTKIDAAVLGADGQLRSRKQILTQADAAVGLFDRLTGLIDSVLADSVLADSVLARSSVAPEVIGVGCGGPMTMHGQTVSPLNIPQWREFPLLERLQQQYQLPTFIDNDAKALARAEGWMGAARGEANYMAMVVSTGVGGGIVLNAKLLDGREGNAGHIGHVIVEPFGRDCVCGARGCLEAEVSGAAIAEFTGQPAKYASTEIRRRSGLLVGRAVSSVANLLDLRLAVVAGSVALGFGDDFFLAAQAEADRSARLGFSAGLQIVPSGCEGRGPLLGAAAVGLAGLAAQS</sequence>
<dbReference type="Pfam" id="PF00480">
    <property type="entry name" value="ROK"/>
    <property type="match status" value="1"/>
</dbReference>
<dbReference type="AlphaFoldDB" id="A0A6J6TYK9"/>
<name>A0A6J6TYK9_9ZZZZ</name>
<dbReference type="EMBL" id="CAEZYU010000085">
    <property type="protein sequence ID" value="CAB4751259.1"/>
    <property type="molecule type" value="Genomic_DNA"/>
</dbReference>
<proteinExistence type="predicted"/>
<dbReference type="InterPro" id="IPR049874">
    <property type="entry name" value="ROK_cs"/>
</dbReference>
<dbReference type="SUPFAM" id="SSF53067">
    <property type="entry name" value="Actin-like ATPase domain"/>
    <property type="match status" value="1"/>
</dbReference>
<protein>
    <submittedName>
        <fullName evidence="1">Unannotated protein</fullName>
    </submittedName>
</protein>
<dbReference type="PROSITE" id="PS01125">
    <property type="entry name" value="ROK"/>
    <property type="match status" value="1"/>
</dbReference>
<dbReference type="CDD" id="cd23763">
    <property type="entry name" value="ASKHA_ATPase_ROK"/>
    <property type="match status" value="1"/>
</dbReference>
<dbReference type="InterPro" id="IPR043129">
    <property type="entry name" value="ATPase_NBD"/>
</dbReference>
<dbReference type="PANTHER" id="PTHR18964">
    <property type="entry name" value="ROK (REPRESSOR, ORF, KINASE) FAMILY"/>
    <property type="match status" value="1"/>
</dbReference>
<dbReference type="Gene3D" id="3.30.420.40">
    <property type="match status" value="2"/>
</dbReference>
<accession>A0A6J6TYK9</accession>
<gene>
    <name evidence="1" type="ORF">UFOPK2766_01670</name>
</gene>
<evidence type="ECO:0000313" key="1">
    <source>
        <dbReference type="EMBL" id="CAB4751259.1"/>
    </source>
</evidence>
<organism evidence="1">
    <name type="scientific">freshwater metagenome</name>
    <dbReference type="NCBI Taxonomy" id="449393"/>
    <lineage>
        <taxon>unclassified sequences</taxon>
        <taxon>metagenomes</taxon>
        <taxon>ecological metagenomes</taxon>
    </lineage>
</organism>
<reference evidence="1" key="1">
    <citation type="submission" date="2020-05" db="EMBL/GenBank/DDBJ databases">
        <authorList>
            <person name="Chiriac C."/>
            <person name="Salcher M."/>
            <person name="Ghai R."/>
            <person name="Kavagutti S V."/>
        </authorList>
    </citation>
    <scope>NUCLEOTIDE SEQUENCE</scope>
</reference>
<dbReference type="InterPro" id="IPR000600">
    <property type="entry name" value="ROK"/>
</dbReference>